<keyword evidence="13" id="KW-1185">Reference proteome</keyword>
<dbReference type="InterPro" id="IPR004606">
    <property type="entry name" value="Mop_domain"/>
</dbReference>
<evidence type="ECO:0000256" key="7">
    <source>
        <dbReference type="ARBA" id="ARBA00022967"/>
    </source>
</evidence>
<comment type="caution">
    <text evidence="12">The sequence shown here is derived from an EMBL/GenBank/DDBJ whole genome shotgun (WGS) entry which is preliminary data.</text>
</comment>
<sequence length="356" mass="39401">MSLTFAVQHHYNGFDLDIELQLETEGITALFGPSGCGKSTLLRLLAGLEPAQQGRIHFHGECWQDSQTGTVLPANRRDIGLVFQDARLFPHLSVQDNLSFSAPYRRGGMPLDASLLIDQLQLAPLLLQKPDTLSGGQKQRVALARALLSRPRLLLLDEPLSALDRESRRLIMDLIEQLQQRHALPIIYVTHAVDEVLRLADHLVCLQQGKVIAEGDPLQLFGQQGTLPQLGNRALLRGRVAQLDIQDRMSAISCGRDLPPIWIAGTDHAQDTTVTLSLQAEDIALSLQPLSGTSLQNQLPVELVSIDQTNSDRPWVQVRFGDHLLPVSISHRALTQLELRPGQQLWALIKSIAVEH</sequence>
<proteinExistence type="predicted"/>
<organism evidence="12 13">
    <name type="scientific">Marinobacterium maritimum</name>
    <dbReference type="NCBI Taxonomy" id="500162"/>
    <lineage>
        <taxon>Bacteria</taxon>
        <taxon>Pseudomonadati</taxon>
        <taxon>Pseudomonadota</taxon>
        <taxon>Gammaproteobacteria</taxon>
        <taxon>Oceanospirillales</taxon>
        <taxon>Oceanospirillaceae</taxon>
        <taxon>Marinobacterium</taxon>
    </lineage>
</organism>
<dbReference type="PROSITE" id="PS51866">
    <property type="entry name" value="MOP"/>
    <property type="match status" value="1"/>
</dbReference>
<evidence type="ECO:0000256" key="4">
    <source>
        <dbReference type="ARBA" id="ARBA00022519"/>
    </source>
</evidence>
<dbReference type="PANTHER" id="PTHR43514:SF4">
    <property type="entry name" value="ABC TRANSPORTER I FAMILY MEMBER 10"/>
    <property type="match status" value="1"/>
</dbReference>
<dbReference type="Pfam" id="PF03459">
    <property type="entry name" value="TOBE"/>
    <property type="match status" value="1"/>
</dbReference>
<dbReference type="SUPFAM" id="SSF52540">
    <property type="entry name" value="P-loop containing nucleoside triphosphate hydrolases"/>
    <property type="match status" value="1"/>
</dbReference>
<keyword evidence="8" id="KW-0472">Membrane</keyword>
<dbReference type="PROSITE" id="PS50893">
    <property type="entry name" value="ABC_TRANSPORTER_2"/>
    <property type="match status" value="1"/>
</dbReference>
<evidence type="ECO:0000256" key="8">
    <source>
        <dbReference type="ARBA" id="ARBA00023136"/>
    </source>
</evidence>
<keyword evidence="3 9" id="KW-0500">Molybdenum</keyword>
<reference evidence="13" key="1">
    <citation type="journal article" date="2019" name="Int. J. Syst. Evol. Microbiol.">
        <title>The Global Catalogue of Microorganisms (GCM) 10K type strain sequencing project: providing services to taxonomists for standard genome sequencing and annotation.</title>
        <authorList>
            <consortium name="The Broad Institute Genomics Platform"/>
            <consortium name="The Broad Institute Genome Sequencing Center for Infectious Disease"/>
            <person name="Wu L."/>
            <person name="Ma J."/>
        </authorList>
    </citation>
    <scope>NUCLEOTIDE SEQUENCE [LARGE SCALE GENOMIC DNA]</scope>
    <source>
        <strain evidence="13">JCM 15134</strain>
    </source>
</reference>
<feature type="domain" description="ABC transporter" evidence="10">
    <location>
        <begin position="1"/>
        <end position="233"/>
    </location>
</feature>
<evidence type="ECO:0000256" key="1">
    <source>
        <dbReference type="ARBA" id="ARBA00022448"/>
    </source>
</evidence>
<evidence type="ECO:0000313" key="12">
    <source>
        <dbReference type="EMBL" id="GAA0702603.1"/>
    </source>
</evidence>
<dbReference type="InterPro" id="IPR008995">
    <property type="entry name" value="Mo/tungstate-bd_C_term_dom"/>
</dbReference>
<evidence type="ECO:0000259" key="11">
    <source>
        <dbReference type="PROSITE" id="PS51866"/>
    </source>
</evidence>
<dbReference type="InterPro" id="IPR005116">
    <property type="entry name" value="Transp-assoc_OB_typ1"/>
</dbReference>
<dbReference type="RefSeq" id="WP_343808996.1">
    <property type="nucleotide sequence ID" value="NZ_BAAAET010000008.1"/>
</dbReference>
<keyword evidence="4" id="KW-0997">Cell inner membrane</keyword>
<keyword evidence="1" id="KW-0813">Transport</keyword>
<dbReference type="GO" id="GO:0005524">
    <property type="term" value="F:ATP binding"/>
    <property type="evidence" value="ECO:0007669"/>
    <property type="project" value="UniProtKB-KW"/>
</dbReference>
<evidence type="ECO:0000256" key="5">
    <source>
        <dbReference type="ARBA" id="ARBA00022741"/>
    </source>
</evidence>
<evidence type="ECO:0000259" key="10">
    <source>
        <dbReference type="PROSITE" id="PS50893"/>
    </source>
</evidence>
<accession>A0ABP3TH67</accession>
<dbReference type="PROSITE" id="PS00211">
    <property type="entry name" value="ABC_TRANSPORTER_1"/>
    <property type="match status" value="1"/>
</dbReference>
<dbReference type="PANTHER" id="PTHR43514">
    <property type="entry name" value="ABC TRANSPORTER I FAMILY MEMBER 10"/>
    <property type="match status" value="1"/>
</dbReference>
<dbReference type="InterPro" id="IPR017871">
    <property type="entry name" value="ABC_transporter-like_CS"/>
</dbReference>
<dbReference type="InterPro" id="IPR003439">
    <property type="entry name" value="ABC_transporter-like_ATP-bd"/>
</dbReference>
<dbReference type="Proteomes" id="UP001499915">
    <property type="component" value="Unassembled WGS sequence"/>
</dbReference>
<keyword evidence="6 12" id="KW-0067">ATP-binding</keyword>
<dbReference type="InterPro" id="IPR003593">
    <property type="entry name" value="AAA+_ATPase"/>
</dbReference>
<dbReference type="Gene3D" id="3.40.50.300">
    <property type="entry name" value="P-loop containing nucleotide triphosphate hydrolases"/>
    <property type="match status" value="1"/>
</dbReference>
<dbReference type="InterPro" id="IPR027417">
    <property type="entry name" value="P-loop_NTPase"/>
</dbReference>
<gene>
    <name evidence="12" type="primary">modC</name>
    <name evidence="12" type="ORF">GCM10009104_34970</name>
</gene>
<dbReference type="SMART" id="SM00382">
    <property type="entry name" value="AAA"/>
    <property type="match status" value="1"/>
</dbReference>
<protein>
    <submittedName>
        <fullName evidence="12">Molybdenum ABC transporter ATP-binding protein</fullName>
    </submittedName>
</protein>
<evidence type="ECO:0000256" key="9">
    <source>
        <dbReference type="PROSITE-ProRule" id="PRU01213"/>
    </source>
</evidence>
<evidence type="ECO:0000256" key="3">
    <source>
        <dbReference type="ARBA" id="ARBA00022505"/>
    </source>
</evidence>
<keyword evidence="2" id="KW-1003">Cell membrane</keyword>
<evidence type="ECO:0000313" key="13">
    <source>
        <dbReference type="Proteomes" id="UP001499915"/>
    </source>
</evidence>
<keyword evidence="5" id="KW-0547">Nucleotide-binding</keyword>
<feature type="domain" description="Mop" evidence="11">
    <location>
        <begin position="292"/>
        <end position="356"/>
    </location>
</feature>
<evidence type="ECO:0000256" key="6">
    <source>
        <dbReference type="ARBA" id="ARBA00022840"/>
    </source>
</evidence>
<dbReference type="Pfam" id="PF00005">
    <property type="entry name" value="ABC_tran"/>
    <property type="match status" value="1"/>
</dbReference>
<dbReference type="Gene3D" id="2.40.50.100">
    <property type="match status" value="1"/>
</dbReference>
<dbReference type="NCBIfam" id="TIGR02142">
    <property type="entry name" value="modC_ABC"/>
    <property type="match status" value="1"/>
</dbReference>
<dbReference type="InterPro" id="IPR050334">
    <property type="entry name" value="Molybdenum_import_ModC"/>
</dbReference>
<dbReference type="EMBL" id="BAAAET010000008">
    <property type="protein sequence ID" value="GAA0702603.1"/>
    <property type="molecule type" value="Genomic_DNA"/>
</dbReference>
<evidence type="ECO:0000256" key="2">
    <source>
        <dbReference type="ARBA" id="ARBA00022475"/>
    </source>
</evidence>
<dbReference type="SUPFAM" id="SSF50331">
    <property type="entry name" value="MOP-like"/>
    <property type="match status" value="1"/>
</dbReference>
<keyword evidence="7" id="KW-1278">Translocase</keyword>
<name>A0ABP3TH67_9GAMM</name>
<dbReference type="InterPro" id="IPR011868">
    <property type="entry name" value="ModC_ABC_ATP-bd"/>
</dbReference>